<feature type="transmembrane region" description="Helical" evidence="1">
    <location>
        <begin position="33"/>
        <end position="54"/>
    </location>
</feature>
<name>A0A8U0HUE4_9EURY</name>
<keyword evidence="1" id="KW-1133">Transmembrane helix</keyword>
<protein>
    <submittedName>
        <fullName evidence="2">DUF4013 domain-containing protein</fullName>
    </submittedName>
</protein>
<evidence type="ECO:0000313" key="2">
    <source>
        <dbReference type="EMBL" id="UPV74630.1"/>
    </source>
</evidence>
<organism evidence="2 3">
    <name type="scientific">Halorussus limi</name>
    <dbReference type="NCBI Taxonomy" id="2938695"/>
    <lineage>
        <taxon>Archaea</taxon>
        <taxon>Methanobacteriati</taxon>
        <taxon>Methanobacteriota</taxon>
        <taxon>Stenosarchaea group</taxon>
        <taxon>Halobacteria</taxon>
        <taxon>Halobacteriales</taxon>
        <taxon>Haladaptataceae</taxon>
        <taxon>Halorussus</taxon>
    </lineage>
</organism>
<sequence length="190" mass="19652">MIRAMAAASREEAEPPAFEDWGELLVDGIKASAVGIAYALVPIILLFTTTGVLGAGSEAGGNAGGVLAGIGVLGLLVVVVLLFALQYALPAALTNMGREERLGAAFDFETLKPVLTSGEYLKAVILTFGVALIGGIAFSVFALVTIGIGYLVAPFFYFWLYLAGSYMFGTAFGSVVDTEPAGASQQVQMS</sequence>
<dbReference type="EMBL" id="CP096659">
    <property type="protein sequence ID" value="UPV74630.1"/>
    <property type="molecule type" value="Genomic_DNA"/>
</dbReference>
<dbReference type="InterPro" id="IPR025098">
    <property type="entry name" value="DUF4013"/>
</dbReference>
<feature type="transmembrane region" description="Helical" evidence="1">
    <location>
        <begin position="66"/>
        <end position="89"/>
    </location>
</feature>
<reference evidence="2 3" key="1">
    <citation type="submission" date="2022-04" db="EMBL/GenBank/DDBJ databases">
        <title>Diverse halophilic archaea isolated from saline environments.</title>
        <authorList>
            <person name="Cui H.-L."/>
        </authorList>
    </citation>
    <scope>NUCLEOTIDE SEQUENCE [LARGE SCALE GENOMIC DNA]</scope>
    <source>
        <strain evidence="2 3">XZYJT49</strain>
    </source>
</reference>
<feature type="transmembrane region" description="Helical" evidence="1">
    <location>
        <begin position="123"/>
        <end position="150"/>
    </location>
</feature>
<keyword evidence="1" id="KW-0812">Transmembrane</keyword>
<evidence type="ECO:0000313" key="3">
    <source>
        <dbReference type="Proteomes" id="UP000830729"/>
    </source>
</evidence>
<keyword evidence="3" id="KW-1185">Reference proteome</keyword>
<accession>A0A8U0HUE4</accession>
<evidence type="ECO:0000256" key="1">
    <source>
        <dbReference type="SAM" id="Phobius"/>
    </source>
</evidence>
<dbReference type="AlphaFoldDB" id="A0A8U0HUE4"/>
<keyword evidence="1" id="KW-0472">Membrane</keyword>
<gene>
    <name evidence="2" type="ORF">M0R89_00835</name>
</gene>
<proteinExistence type="predicted"/>
<feature type="transmembrane region" description="Helical" evidence="1">
    <location>
        <begin position="156"/>
        <end position="176"/>
    </location>
</feature>
<dbReference type="Proteomes" id="UP000830729">
    <property type="component" value="Chromosome"/>
</dbReference>
<dbReference type="KEGG" id="halx:M0R89_00835"/>
<dbReference type="Pfam" id="PF13197">
    <property type="entry name" value="DUF4013"/>
    <property type="match status" value="1"/>
</dbReference>